<reference evidence="3" key="1">
    <citation type="journal article" date="2019" name="Int. J. Syst. Evol. Microbiol.">
        <title>The Global Catalogue of Microorganisms (GCM) 10K type strain sequencing project: providing services to taxonomists for standard genome sequencing and annotation.</title>
        <authorList>
            <consortium name="The Broad Institute Genomics Platform"/>
            <consortium name="The Broad Institute Genome Sequencing Center for Infectious Disease"/>
            <person name="Wu L."/>
            <person name="Ma J."/>
        </authorList>
    </citation>
    <scope>NUCLEOTIDE SEQUENCE [LARGE SCALE GENOMIC DNA]</scope>
    <source>
        <strain evidence="3">CCUG 62974</strain>
    </source>
</reference>
<dbReference type="InterPro" id="IPR005321">
    <property type="entry name" value="Peptidase_S58_DmpA"/>
</dbReference>
<feature type="non-terminal residue" evidence="2">
    <location>
        <position position="1"/>
    </location>
</feature>
<name>A0ABW3E6J2_9ACTN</name>
<evidence type="ECO:0000256" key="1">
    <source>
        <dbReference type="ARBA" id="ARBA00007068"/>
    </source>
</evidence>
<dbReference type="Pfam" id="PF03576">
    <property type="entry name" value="Peptidase_S58"/>
    <property type="match status" value="1"/>
</dbReference>
<dbReference type="InterPro" id="IPR016117">
    <property type="entry name" value="ArgJ-like_dom_sf"/>
</dbReference>
<dbReference type="Gene3D" id="3.60.70.12">
    <property type="entry name" value="L-amino peptidase D-ALA esterase/amidase"/>
    <property type="match status" value="1"/>
</dbReference>
<dbReference type="PANTHER" id="PTHR36512">
    <property type="entry name" value="D-AMINOPEPTIDASE"/>
    <property type="match status" value="1"/>
</dbReference>
<evidence type="ECO:0000313" key="2">
    <source>
        <dbReference type="EMBL" id="MFD0891074.1"/>
    </source>
</evidence>
<protein>
    <submittedName>
        <fullName evidence="2">P1 family peptidase</fullName>
    </submittedName>
</protein>
<sequence length="101" mass="10449">VIALDRACASLQLSRIAARGVFALGRVGASYGHGSGDYGLALSAVHSDTPRILGPGELDLVFTAVLESVEEAVLDALIAAETVRTPHGRTAFALPHEVLTV</sequence>
<dbReference type="PANTHER" id="PTHR36512:SF3">
    <property type="entry name" value="BLR5678 PROTEIN"/>
    <property type="match status" value="1"/>
</dbReference>
<gene>
    <name evidence="2" type="ORF">ACFQ08_41550</name>
</gene>
<accession>A0ABW3E6J2</accession>
<dbReference type="EMBL" id="JBHTHX010002896">
    <property type="protein sequence ID" value="MFD0891074.1"/>
    <property type="molecule type" value="Genomic_DNA"/>
</dbReference>
<organism evidence="2 3">
    <name type="scientific">Streptosporangium algeriense</name>
    <dbReference type="NCBI Taxonomy" id="1682748"/>
    <lineage>
        <taxon>Bacteria</taxon>
        <taxon>Bacillati</taxon>
        <taxon>Actinomycetota</taxon>
        <taxon>Actinomycetes</taxon>
        <taxon>Streptosporangiales</taxon>
        <taxon>Streptosporangiaceae</taxon>
        <taxon>Streptosporangium</taxon>
    </lineage>
</organism>
<keyword evidence="3" id="KW-1185">Reference proteome</keyword>
<dbReference type="SUPFAM" id="SSF56266">
    <property type="entry name" value="DmpA/ArgJ-like"/>
    <property type="match status" value="1"/>
</dbReference>
<comment type="similarity">
    <text evidence="1">Belongs to the peptidase S58 family.</text>
</comment>
<comment type="caution">
    <text evidence="2">The sequence shown here is derived from an EMBL/GenBank/DDBJ whole genome shotgun (WGS) entry which is preliminary data.</text>
</comment>
<evidence type="ECO:0000313" key="3">
    <source>
        <dbReference type="Proteomes" id="UP001597024"/>
    </source>
</evidence>
<dbReference type="Proteomes" id="UP001597024">
    <property type="component" value="Unassembled WGS sequence"/>
</dbReference>
<proteinExistence type="inferred from homology"/>